<dbReference type="Proteomes" id="UP000002489">
    <property type="component" value="Unassembled WGS sequence"/>
</dbReference>
<feature type="region of interest" description="Disordered" evidence="1">
    <location>
        <begin position="1"/>
        <end position="26"/>
    </location>
</feature>
<accession>A0A0D2YJB0</accession>
<name>A0A0D2YJB0_FUSOF</name>
<reference evidence="2" key="2">
    <citation type="submission" date="2025-08" db="UniProtKB">
        <authorList>
            <consortium name="EnsemblFungi"/>
        </authorList>
    </citation>
    <scope>IDENTIFICATION</scope>
    <source>
        <strain evidence="2">4287 / CBS 123668 / FGSC 9935 / NRRL 34936</strain>
    </source>
</reference>
<gene>
    <name evidence="2" type="primary">28957472</name>
</gene>
<organism evidence="2 3">
    <name type="scientific">Fusarium oxysporum (strain Fo5176)</name>
    <name type="common">Fusarium vascular wilt</name>
    <dbReference type="NCBI Taxonomy" id="660025"/>
    <lineage>
        <taxon>Eukaryota</taxon>
        <taxon>Fungi</taxon>
        <taxon>Dikarya</taxon>
        <taxon>Ascomycota</taxon>
        <taxon>Pezizomycotina</taxon>
        <taxon>Sordariomycetes</taxon>
        <taxon>Hypocreomycetidae</taxon>
        <taxon>Hypocreales</taxon>
        <taxon>Nectriaceae</taxon>
        <taxon>Fusarium</taxon>
        <taxon>Fusarium oxysporum species complex</taxon>
    </lineage>
</organism>
<dbReference type="EnsemblFungi" id="FOXG_16625T0">
    <property type="protein sequence ID" value="FOXG_16625P0"/>
    <property type="gene ID" value="FOXG_16625"/>
</dbReference>
<protein>
    <submittedName>
        <fullName evidence="2">Uncharacterized protein</fullName>
    </submittedName>
</protein>
<evidence type="ECO:0000313" key="3">
    <source>
        <dbReference type="Proteomes" id="UP000002489"/>
    </source>
</evidence>
<reference evidence="3" key="1">
    <citation type="journal article" date="2012" name="Mol. Plant Microbe Interact.">
        <title>A highly conserved effector in Fusarium oxysporum is required for full virulence on Arabidopsis.</title>
        <authorList>
            <person name="Thatcher L.F."/>
            <person name="Gardiner D.M."/>
            <person name="Kazan K."/>
            <person name="Manners J."/>
        </authorList>
    </citation>
    <scope>NUCLEOTIDE SEQUENCE [LARGE SCALE GENOMIC DNA]</scope>
    <source>
        <strain evidence="3">Fo5176</strain>
    </source>
</reference>
<dbReference type="VEuPathDB" id="FungiDB:FOXG_16625"/>
<sequence length="141" mass="15892">MSSNRHQGQSKSARHGANPTQPQTTRIDSAMLVRLISLDKMFLHQCATAESLLSRQKVVVDRLQSLVAEAREGPSNRQSDRDIVDIVGEYCQDLKKFEGCLKSMRELSGEVEDIAREQENVLVKIAKEQIRQQEGKAIEDN</sequence>
<proteinExistence type="predicted"/>
<evidence type="ECO:0000256" key="1">
    <source>
        <dbReference type="SAM" id="MobiDB-lite"/>
    </source>
</evidence>
<evidence type="ECO:0000313" key="2">
    <source>
        <dbReference type="EnsemblFungi" id="FOXG_16625P0"/>
    </source>
</evidence>
<dbReference type="AlphaFoldDB" id="A0A0D2YJB0"/>
<feature type="compositionally biased region" description="Polar residues" evidence="1">
    <location>
        <begin position="1"/>
        <end position="11"/>
    </location>
</feature>